<feature type="transmembrane region" description="Helical" evidence="2">
    <location>
        <begin position="300"/>
        <end position="321"/>
    </location>
</feature>
<keyword evidence="4" id="KW-1185">Reference proteome</keyword>
<feature type="transmembrane region" description="Helical" evidence="2">
    <location>
        <begin position="355"/>
        <end position="379"/>
    </location>
</feature>
<dbReference type="PANTHER" id="PTHR11328">
    <property type="entry name" value="MAJOR FACILITATOR SUPERFAMILY DOMAIN-CONTAINING PROTEIN"/>
    <property type="match status" value="1"/>
</dbReference>
<keyword evidence="2" id="KW-0472">Membrane</keyword>
<evidence type="ECO:0000313" key="3">
    <source>
        <dbReference type="EMBL" id="KAK9497934.1"/>
    </source>
</evidence>
<evidence type="ECO:0008006" key="5">
    <source>
        <dbReference type="Google" id="ProtNLM"/>
    </source>
</evidence>
<evidence type="ECO:0000256" key="2">
    <source>
        <dbReference type="SAM" id="Phobius"/>
    </source>
</evidence>
<feature type="transmembrane region" description="Helical" evidence="2">
    <location>
        <begin position="89"/>
        <end position="106"/>
    </location>
</feature>
<feature type="transmembrane region" description="Helical" evidence="2">
    <location>
        <begin position="121"/>
        <end position="145"/>
    </location>
</feature>
<dbReference type="Proteomes" id="UP001461498">
    <property type="component" value="Unassembled WGS sequence"/>
</dbReference>
<feature type="transmembrane region" description="Helical" evidence="2">
    <location>
        <begin position="267"/>
        <end position="288"/>
    </location>
</feature>
<name>A0AAW1CNV4_9HEMI</name>
<dbReference type="FunFam" id="1.20.1250.20:FF:000431">
    <property type="entry name" value="Predicted protein"/>
    <property type="match status" value="1"/>
</dbReference>
<feature type="transmembrane region" description="Helical" evidence="2">
    <location>
        <begin position="427"/>
        <end position="446"/>
    </location>
</feature>
<comment type="caution">
    <text evidence="3">The sequence shown here is derived from an EMBL/GenBank/DDBJ whole genome shotgun (WGS) entry which is preliminary data.</text>
</comment>
<protein>
    <recommendedName>
        <fullName evidence="5">Major facilitator superfamily domain-containing protein 12-like</fullName>
    </recommendedName>
</protein>
<dbReference type="GO" id="GO:0005886">
    <property type="term" value="C:plasma membrane"/>
    <property type="evidence" value="ECO:0007669"/>
    <property type="project" value="TreeGrafter"/>
</dbReference>
<organism evidence="3 4">
    <name type="scientific">Rhynocoris fuscipes</name>
    <dbReference type="NCBI Taxonomy" id="488301"/>
    <lineage>
        <taxon>Eukaryota</taxon>
        <taxon>Metazoa</taxon>
        <taxon>Ecdysozoa</taxon>
        <taxon>Arthropoda</taxon>
        <taxon>Hexapoda</taxon>
        <taxon>Insecta</taxon>
        <taxon>Pterygota</taxon>
        <taxon>Neoptera</taxon>
        <taxon>Paraneoptera</taxon>
        <taxon>Hemiptera</taxon>
        <taxon>Heteroptera</taxon>
        <taxon>Panheteroptera</taxon>
        <taxon>Cimicomorpha</taxon>
        <taxon>Reduviidae</taxon>
        <taxon>Harpactorinae</taxon>
        <taxon>Harpactorini</taxon>
        <taxon>Rhynocoris</taxon>
    </lineage>
</organism>
<feature type="transmembrane region" description="Helical" evidence="2">
    <location>
        <begin position="202"/>
        <end position="222"/>
    </location>
</feature>
<dbReference type="InterPro" id="IPR036259">
    <property type="entry name" value="MFS_trans_sf"/>
</dbReference>
<dbReference type="AlphaFoldDB" id="A0AAW1CNV4"/>
<sequence length="493" mass="53771">MDNKEAKMRLSWMTKLGYGVGHVLNDLCAAMWFTYVLIFYTLVLGFGAVNAGVVMLVGQIADAAATPVIGILSDRGPTCCGINWRKRKVWYIIGSLLVLVTVPFLYSQCLGCQHSPSYVQLIYYNFFVIFFQFGWAAVQVAHLALVPDLTPDDNERTSLLSLRNTFTVLSNIAVYSVAFAVLEVSNSGKAESRLTPDDLVKFQMIILIICGVGAITSLFFCFTVKEVSNEPLITRDNEQPTDSNNPTVATRTSISGLFSRFSLYQVAWVYMTTRIFCNVVQSLIPLYLHETLKLDAESIAIIPFIMYVSSLVTSLLSSWLNATLGRKVTYTLGGVICVAAAIWVSLGYGHLYNVYFIYIVAILFGGATSILLVTALAVTADHIGNDVGNSAFMYGIMSFVDKLSCGAVIMVIQSLESKAKVFFYRDALAIVCGLSAILGTICVLTMKKSSNSTPPQVSSRRSTISAYGSVDGVVANQNRNVSDKEISTPTATA</sequence>
<comment type="similarity">
    <text evidence="1">Belongs to the major facilitator superfamily.</text>
</comment>
<feature type="transmembrane region" description="Helical" evidence="2">
    <location>
        <begin position="166"/>
        <end position="182"/>
    </location>
</feature>
<accession>A0AAW1CNV4</accession>
<dbReference type="EMBL" id="JAPXFL010000013">
    <property type="protein sequence ID" value="KAK9497934.1"/>
    <property type="molecule type" value="Genomic_DNA"/>
</dbReference>
<dbReference type="Gene3D" id="1.20.1250.20">
    <property type="entry name" value="MFS general substrate transporter like domains"/>
    <property type="match status" value="2"/>
</dbReference>
<proteinExistence type="inferred from homology"/>
<evidence type="ECO:0000256" key="1">
    <source>
        <dbReference type="ARBA" id="ARBA00008335"/>
    </source>
</evidence>
<evidence type="ECO:0000313" key="4">
    <source>
        <dbReference type="Proteomes" id="UP001461498"/>
    </source>
</evidence>
<feature type="transmembrane region" description="Helical" evidence="2">
    <location>
        <begin position="391"/>
        <end position="415"/>
    </location>
</feature>
<gene>
    <name evidence="3" type="ORF">O3M35_003832</name>
</gene>
<dbReference type="GO" id="GO:0015293">
    <property type="term" value="F:symporter activity"/>
    <property type="evidence" value="ECO:0007669"/>
    <property type="project" value="InterPro"/>
</dbReference>
<keyword evidence="2" id="KW-1133">Transmembrane helix</keyword>
<dbReference type="GO" id="GO:0008643">
    <property type="term" value="P:carbohydrate transport"/>
    <property type="evidence" value="ECO:0007669"/>
    <property type="project" value="InterPro"/>
</dbReference>
<dbReference type="SUPFAM" id="SSF103473">
    <property type="entry name" value="MFS general substrate transporter"/>
    <property type="match status" value="1"/>
</dbReference>
<keyword evidence="2" id="KW-0812">Transmembrane</keyword>
<dbReference type="Pfam" id="PF13347">
    <property type="entry name" value="MFS_2"/>
    <property type="match status" value="1"/>
</dbReference>
<dbReference type="PANTHER" id="PTHR11328:SF49">
    <property type="entry name" value="MAJOR FACILITATOR SUPERFAMILY DOMAIN-CONTAINING PROTEIN 12-LIKE PROTEIN"/>
    <property type="match status" value="1"/>
</dbReference>
<dbReference type="CDD" id="cd17491">
    <property type="entry name" value="MFS_MFSD12"/>
    <property type="match status" value="1"/>
</dbReference>
<reference evidence="3 4" key="1">
    <citation type="submission" date="2022-12" db="EMBL/GenBank/DDBJ databases">
        <title>Chromosome-level genome assembly of true bugs.</title>
        <authorList>
            <person name="Ma L."/>
            <person name="Li H."/>
        </authorList>
    </citation>
    <scope>NUCLEOTIDE SEQUENCE [LARGE SCALE GENOMIC DNA]</scope>
    <source>
        <strain evidence="3">Lab_2022b</strain>
    </source>
</reference>
<dbReference type="InterPro" id="IPR039672">
    <property type="entry name" value="MFS_2"/>
</dbReference>
<feature type="transmembrane region" description="Helical" evidence="2">
    <location>
        <begin position="328"/>
        <end position="349"/>
    </location>
</feature>